<evidence type="ECO:0000256" key="7">
    <source>
        <dbReference type="ARBA" id="ARBA00080774"/>
    </source>
</evidence>
<dbReference type="GO" id="GO:0051793">
    <property type="term" value="P:medium-chain fatty acid catabolic process"/>
    <property type="evidence" value="ECO:0007669"/>
    <property type="project" value="UniProtKB-ARBA"/>
</dbReference>
<dbReference type="PANTHER" id="PTHR10794">
    <property type="entry name" value="ABHYDROLASE DOMAIN-CONTAINING PROTEIN"/>
    <property type="match status" value="1"/>
</dbReference>
<dbReference type="SUPFAM" id="SSF53474">
    <property type="entry name" value="alpha/beta-Hydrolases"/>
    <property type="match status" value="1"/>
</dbReference>
<dbReference type="InterPro" id="IPR029058">
    <property type="entry name" value="AB_hydrolase_fold"/>
</dbReference>
<sequence>MSWLLGHGKTFYTHHSSPISLTTTSGSQITLSELSKFAIPPCRLNPLLFNGHLQTFWTAVKDAGPTIHYKRQYFQSIHTVYPGQFAIDFVVPESSLPDPELPERTTYYSEKEFESLGAQDETPMLICLHGLTGGSHEVYLRQVIAPLLDAGWAACVVNSRGCAGTKITSPELYNARSTWDVRQSVKWLRETFPNRPLFAVGFSLGANVLTNYVAEEGVKCELKAAVVCSNPWDLEVCNLALKRSYIGREVYSKTMGQNMKNLYETHKEQILKNPKIDPERVMACKYLFEFDRVIQAPTWGYPTEGAYYRDAQSCDAVTAIKIPFLAINAEDDPISSIEAIPFEEFKQNPYTVLCTTNWGGHLSWFQIGGNRWFATAVAEFLKKLQNDVDLKAPREGLQSNGSVVPTQKYPTWNPSHRRLILPS</sequence>
<dbReference type="EC" id="2.3.1.84" evidence="6"/>
<evidence type="ECO:0000313" key="11">
    <source>
        <dbReference type="Proteomes" id="UP000193144"/>
    </source>
</evidence>
<comment type="similarity">
    <text evidence="1">Belongs to the AB hydrolase superfamily. AB hydrolase 4 family.</text>
</comment>
<evidence type="ECO:0000256" key="6">
    <source>
        <dbReference type="ARBA" id="ARBA00066969"/>
    </source>
</evidence>
<dbReference type="OrthoDB" id="5954035at2759"/>
<name>A0A1Y1ZZI0_9PLEO</name>
<dbReference type="GO" id="GO:0051792">
    <property type="term" value="P:medium-chain fatty acid biosynthetic process"/>
    <property type="evidence" value="ECO:0007669"/>
    <property type="project" value="TreeGrafter"/>
</dbReference>
<dbReference type="InterPro" id="IPR012020">
    <property type="entry name" value="ABHD4"/>
</dbReference>
<evidence type="ECO:0000256" key="4">
    <source>
        <dbReference type="ARBA" id="ARBA00050620"/>
    </source>
</evidence>
<proteinExistence type="inferred from homology"/>
<comment type="function">
    <text evidence="5">Displays enzymatic activity both for medium-chain fatty acid (MCFA) ethyl ester synthesis and hydrolysis (esterase activity). MCFA are toxic for yeast and this enzyme could thus be involved in their detoxification by esterification.</text>
</comment>
<feature type="domain" description="AB hydrolase-1" evidence="9">
    <location>
        <begin position="123"/>
        <end position="341"/>
    </location>
</feature>
<organism evidence="10 11">
    <name type="scientific">Clohesyomyces aquaticus</name>
    <dbReference type="NCBI Taxonomy" id="1231657"/>
    <lineage>
        <taxon>Eukaryota</taxon>
        <taxon>Fungi</taxon>
        <taxon>Dikarya</taxon>
        <taxon>Ascomycota</taxon>
        <taxon>Pezizomycotina</taxon>
        <taxon>Dothideomycetes</taxon>
        <taxon>Pleosporomycetidae</taxon>
        <taxon>Pleosporales</taxon>
        <taxon>Lindgomycetaceae</taxon>
        <taxon>Clohesyomyces</taxon>
    </lineage>
</organism>
<feature type="active site" description="Charge relay system" evidence="8">
    <location>
        <position position="361"/>
    </location>
</feature>
<evidence type="ECO:0000256" key="1">
    <source>
        <dbReference type="ARBA" id="ARBA00010884"/>
    </source>
</evidence>
<protein>
    <recommendedName>
        <fullName evidence="6">alcohol O-acetyltransferase</fullName>
        <ecNumber evidence="6">2.3.1.84</ecNumber>
    </recommendedName>
    <alternativeName>
        <fullName evidence="7">Alcohol O-acetyltransferase</fullName>
    </alternativeName>
</protein>
<evidence type="ECO:0000313" key="10">
    <source>
        <dbReference type="EMBL" id="ORY15457.1"/>
    </source>
</evidence>
<evidence type="ECO:0000256" key="2">
    <source>
        <dbReference type="ARBA" id="ARBA00022679"/>
    </source>
</evidence>
<dbReference type="Proteomes" id="UP000193144">
    <property type="component" value="Unassembled WGS sequence"/>
</dbReference>
<keyword evidence="3 10" id="KW-0378">Hydrolase</keyword>
<feature type="active site" description="Charge relay system" evidence="8">
    <location>
        <position position="332"/>
    </location>
</feature>
<evidence type="ECO:0000256" key="8">
    <source>
        <dbReference type="PIRSR" id="PIRSR005211-1"/>
    </source>
</evidence>
<dbReference type="GO" id="GO:0008126">
    <property type="term" value="F:acetylesterase activity"/>
    <property type="evidence" value="ECO:0007669"/>
    <property type="project" value="TreeGrafter"/>
</dbReference>
<comment type="caution">
    <text evidence="10">The sequence shown here is derived from an EMBL/GenBank/DDBJ whole genome shotgun (WGS) entry which is preliminary data.</text>
</comment>
<evidence type="ECO:0000256" key="3">
    <source>
        <dbReference type="ARBA" id="ARBA00022801"/>
    </source>
</evidence>
<dbReference type="Pfam" id="PF00561">
    <property type="entry name" value="Abhydrolase_1"/>
    <property type="match status" value="1"/>
</dbReference>
<dbReference type="InterPro" id="IPR050960">
    <property type="entry name" value="AB_hydrolase_4_sf"/>
</dbReference>
<accession>A0A1Y1ZZI0</accession>
<dbReference type="InterPro" id="IPR000073">
    <property type="entry name" value="AB_hydrolase_1"/>
</dbReference>
<dbReference type="Gene3D" id="3.40.50.1820">
    <property type="entry name" value="alpha/beta hydrolase"/>
    <property type="match status" value="1"/>
</dbReference>
<dbReference type="PANTHER" id="PTHR10794:SF63">
    <property type="entry name" value="ALPHA_BETA HYDROLASE 1, ISOFORM A"/>
    <property type="match status" value="1"/>
</dbReference>
<dbReference type="GO" id="GO:0047372">
    <property type="term" value="F:monoacylglycerol lipase activity"/>
    <property type="evidence" value="ECO:0007669"/>
    <property type="project" value="TreeGrafter"/>
</dbReference>
<dbReference type="EMBL" id="MCFA01000025">
    <property type="protein sequence ID" value="ORY15457.1"/>
    <property type="molecule type" value="Genomic_DNA"/>
</dbReference>
<reference evidence="10 11" key="1">
    <citation type="submission" date="2016-07" db="EMBL/GenBank/DDBJ databases">
        <title>Pervasive Adenine N6-methylation of Active Genes in Fungi.</title>
        <authorList>
            <consortium name="DOE Joint Genome Institute"/>
            <person name="Mondo S.J."/>
            <person name="Dannebaum R.O."/>
            <person name="Kuo R.C."/>
            <person name="Labutti K."/>
            <person name="Haridas S."/>
            <person name="Kuo A."/>
            <person name="Salamov A."/>
            <person name="Ahrendt S.R."/>
            <person name="Lipzen A."/>
            <person name="Sullivan W."/>
            <person name="Andreopoulos W.B."/>
            <person name="Clum A."/>
            <person name="Lindquist E."/>
            <person name="Daum C."/>
            <person name="Ramamoorthy G.K."/>
            <person name="Gryganskyi A."/>
            <person name="Culley D."/>
            <person name="Magnuson J.K."/>
            <person name="James T.Y."/>
            <person name="O'Malley M.A."/>
            <person name="Stajich J.E."/>
            <person name="Spatafora J.W."/>
            <person name="Visel A."/>
            <person name="Grigoriev I.V."/>
        </authorList>
    </citation>
    <scope>NUCLEOTIDE SEQUENCE [LARGE SCALE GENOMIC DNA]</scope>
    <source>
        <strain evidence="10 11">CBS 115471</strain>
    </source>
</reference>
<evidence type="ECO:0000259" key="9">
    <source>
        <dbReference type="Pfam" id="PF00561"/>
    </source>
</evidence>
<evidence type="ECO:0000256" key="5">
    <source>
        <dbReference type="ARBA" id="ARBA00054277"/>
    </source>
</evidence>
<feature type="active site" description="Charge relay system" evidence="8">
    <location>
        <position position="203"/>
    </location>
</feature>
<dbReference type="PIRSF" id="PIRSF005211">
    <property type="entry name" value="Ab_hydro_YheT"/>
    <property type="match status" value="1"/>
</dbReference>
<keyword evidence="2" id="KW-0808">Transferase</keyword>
<comment type="catalytic activity">
    <reaction evidence="4">
        <text>an aliphatic alcohol + acetyl-CoA = an acetyl ester + CoA</text>
        <dbReference type="Rhea" id="RHEA:17229"/>
        <dbReference type="ChEBI" id="CHEBI:2571"/>
        <dbReference type="ChEBI" id="CHEBI:47622"/>
        <dbReference type="ChEBI" id="CHEBI:57287"/>
        <dbReference type="ChEBI" id="CHEBI:57288"/>
        <dbReference type="EC" id="2.3.1.84"/>
    </reaction>
</comment>
<dbReference type="GO" id="GO:0004026">
    <property type="term" value="F:alcohol O-acetyltransferase activity"/>
    <property type="evidence" value="ECO:0007669"/>
    <property type="project" value="UniProtKB-EC"/>
</dbReference>
<dbReference type="STRING" id="1231657.A0A1Y1ZZI0"/>
<dbReference type="AlphaFoldDB" id="A0A1Y1ZZI0"/>
<gene>
    <name evidence="10" type="ORF">BCR34DRAFT_622875</name>
</gene>
<keyword evidence="11" id="KW-1185">Reference proteome</keyword>
<dbReference type="FunFam" id="3.40.50.1820:FF:000137">
    <property type="entry name" value="EEB1p Acyl-coenzymeA:ethanol O-acyltransferase"/>
    <property type="match status" value="1"/>
</dbReference>